<keyword evidence="9" id="KW-1185">Reference proteome</keyword>
<accession>A0ABT1F0Y3</accession>
<keyword evidence="5" id="KW-0408">Iron</keyword>
<evidence type="ECO:0000313" key="9">
    <source>
        <dbReference type="Proteomes" id="UP001523528"/>
    </source>
</evidence>
<keyword evidence="2" id="KW-0349">Heme</keyword>
<protein>
    <submittedName>
        <fullName evidence="8">Precorrin-3B synthase</fullName>
    </submittedName>
</protein>
<keyword evidence="6" id="KW-0411">Iron-sulfur</keyword>
<sequence>MEAADGWLVRVRPTLGRLEAAQAFLLADVARKMGNGRISLTNRASLQLRGFSADAARRFPDIAVAAGLGLADAGMERRQAMLVSPLAGDDPACAVDTVACAESLRKALIGAEALTALPGKFGFAVDGGGLYPAGLLQADIILRAVGEGQWSVVCGGMCAPPTTYAVAASQAVGLAHVFVTSHQSVRPQRNRAVGQVLFQLLGLAGELQTFAPHPVGACCGRVGPLGSALFALSAPMGCMTADMLHDCANVAAAQGDGILRLTPWHTLVLGGMAQPPVVAGMVADPHSPLLRIWACSGAGACAQAAGETEELARSLAPLLPDGAHLHVSGCRKGCAHPAATDFTLVAGGQGYGLVRNGSATGDVESLFVDDHAVYKAFELFKNEGAVDAGL</sequence>
<evidence type="ECO:0000256" key="1">
    <source>
        <dbReference type="ARBA" id="ARBA00022485"/>
    </source>
</evidence>
<evidence type="ECO:0000256" key="5">
    <source>
        <dbReference type="ARBA" id="ARBA00023004"/>
    </source>
</evidence>
<evidence type="ECO:0000259" key="7">
    <source>
        <dbReference type="Pfam" id="PF03460"/>
    </source>
</evidence>
<dbReference type="InterPro" id="IPR005117">
    <property type="entry name" value="NiRdtase/SiRdtase_haem-b_fer"/>
</dbReference>
<dbReference type="Pfam" id="PF03460">
    <property type="entry name" value="NIR_SIR_ferr"/>
    <property type="match status" value="1"/>
</dbReference>
<dbReference type="PROSITE" id="PS00365">
    <property type="entry name" value="NIR_SIR"/>
    <property type="match status" value="1"/>
</dbReference>
<keyword evidence="1" id="KW-0004">4Fe-4S</keyword>
<gene>
    <name evidence="8" type="ORF">NKW50_09680</name>
</gene>
<dbReference type="Proteomes" id="UP001523528">
    <property type="component" value="Unassembled WGS sequence"/>
</dbReference>
<comment type="caution">
    <text evidence="8">The sequence shown here is derived from an EMBL/GenBank/DDBJ whole genome shotgun (WGS) entry which is preliminary data.</text>
</comment>
<evidence type="ECO:0000256" key="3">
    <source>
        <dbReference type="ARBA" id="ARBA00022723"/>
    </source>
</evidence>
<evidence type="ECO:0000256" key="4">
    <source>
        <dbReference type="ARBA" id="ARBA00023002"/>
    </source>
</evidence>
<dbReference type="PANTHER" id="PTHR32439:SF9">
    <property type="entry name" value="BLR3264 PROTEIN"/>
    <property type="match status" value="1"/>
</dbReference>
<dbReference type="PANTHER" id="PTHR32439">
    <property type="entry name" value="FERREDOXIN--NITRITE REDUCTASE, CHLOROPLASTIC"/>
    <property type="match status" value="1"/>
</dbReference>
<dbReference type="InterPro" id="IPR045854">
    <property type="entry name" value="NO2/SO3_Rdtase_4Fe4S_sf"/>
</dbReference>
<dbReference type="Gene3D" id="3.30.413.10">
    <property type="entry name" value="Sulfite Reductase Hemoprotein, domain 1"/>
    <property type="match status" value="2"/>
</dbReference>
<reference evidence="8 9" key="1">
    <citation type="submission" date="2022-06" db="EMBL/GenBank/DDBJ databases">
        <title>Acetobacer genomes from food samples.</title>
        <authorList>
            <person name="Sombolestani A."/>
        </authorList>
    </citation>
    <scope>NUCLEOTIDE SEQUENCE [LARGE SCALE GENOMIC DNA]</scope>
    <source>
        <strain evidence="8 9">R-83285</strain>
    </source>
</reference>
<evidence type="ECO:0000313" key="8">
    <source>
        <dbReference type="EMBL" id="MCP1258857.1"/>
    </source>
</evidence>
<dbReference type="SUPFAM" id="SSF56014">
    <property type="entry name" value="Nitrite and sulphite reductase 4Fe-4S domain-like"/>
    <property type="match status" value="2"/>
</dbReference>
<dbReference type="InterPro" id="IPR051329">
    <property type="entry name" value="NIR_SIR_4Fe-4S"/>
</dbReference>
<evidence type="ECO:0000256" key="6">
    <source>
        <dbReference type="ARBA" id="ARBA00023014"/>
    </source>
</evidence>
<dbReference type="InterPro" id="IPR036136">
    <property type="entry name" value="Nit/Sulf_reduc_fer-like_dom_sf"/>
</dbReference>
<proteinExistence type="predicted"/>
<dbReference type="Gene3D" id="3.90.480.10">
    <property type="entry name" value="Sulfite Reductase Hemoprotein,Domain 2"/>
    <property type="match status" value="1"/>
</dbReference>
<dbReference type="EMBL" id="JAMYZZ010000016">
    <property type="protein sequence ID" value="MCP1258857.1"/>
    <property type="molecule type" value="Genomic_DNA"/>
</dbReference>
<keyword evidence="4" id="KW-0560">Oxidoreductase</keyword>
<keyword evidence="3" id="KW-0479">Metal-binding</keyword>
<dbReference type="SUPFAM" id="SSF55124">
    <property type="entry name" value="Nitrite/Sulfite reductase N-terminal domain-like"/>
    <property type="match status" value="2"/>
</dbReference>
<evidence type="ECO:0000256" key="2">
    <source>
        <dbReference type="ARBA" id="ARBA00022617"/>
    </source>
</evidence>
<feature type="domain" description="Nitrite/Sulfite reductase ferredoxin-like" evidence="7">
    <location>
        <begin position="5"/>
        <end position="55"/>
    </location>
</feature>
<name>A0ABT1F0Y3_9PROT</name>
<organism evidence="8 9">
    <name type="scientific">Acetobacter lambici</name>
    <dbReference type="NCBI Taxonomy" id="1332824"/>
    <lineage>
        <taxon>Bacteria</taxon>
        <taxon>Pseudomonadati</taxon>
        <taxon>Pseudomonadota</taxon>
        <taxon>Alphaproteobacteria</taxon>
        <taxon>Acetobacterales</taxon>
        <taxon>Acetobacteraceae</taxon>
        <taxon>Acetobacter</taxon>
    </lineage>
</organism>
<dbReference type="InterPro" id="IPR006066">
    <property type="entry name" value="NO2/SO3_Rdtase_FeS/sirohaem_BS"/>
</dbReference>